<dbReference type="EMBL" id="HBIW01005151">
    <property type="protein sequence ID" value="CAE0688788.1"/>
    <property type="molecule type" value="Transcribed_RNA"/>
</dbReference>
<protein>
    <submittedName>
        <fullName evidence="1">Uncharacterized protein</fullName>
    </submittedName>
</protein>
<reference evidence="1" key="1">
    <citation type="submission" date="2021-01" db="EMBL/GenBank/DDBJ databases">
        <authorList>
            <person name="Corre E."/>
            <person name="Pelletier E."/>
            <person name="Niang G."/>
            <person name="Scheremetjew M."/>
            <person name="Finn R."/>
            <person name="Kale V."/>
            <person name="Holt S."/>
            <person name="Cochrane G."/>
            <person name="Meng A."/>
            <person name="Brown T."/>
            <person name="Cohen L."/>
        </authorList>
    </citation>
    <scope>NUCLEOTIDE SEQUENCE</scope>
    <source>
        <strain evidence="1">CCMP1756</strain>
    </source>
</reference>
<organism evidence="1">
    <name type="scientific">Pelagomonas calceolata</name>
    <dbReference type="NCBI Taxonomy" id="35677"/>
    <lineage>
        <taxon>Eukaryota</taxon>
        <taxon>Sar</taxon>
        <taxon>Stramenopiles</taxon>
        <taxon>Ochrophyta</taxon>
        <taxon>Pelagophyceae</taxon>
        <taxon>Pelagomonadales</taxon>
        <taxon>Pelagomonadaceae</taxon>
        <taxon>Pelagomonas</taxon>
    </lineage>
</organism>
<sequence length="103" mass="11155">MAVLLTNTFDGTCLEAVAFRSAERLGHIDAPREDTSSILESREAEGHMQRVHGAGPEAIIIQGLKLEYMDLVRLCKPNIKPVSIKTTNNGVLSGPILALQTTL</sequence>
<dbReference type="AlphaFoldDB" id="A0A7S3ZNJ1"/>
<accession>A0A7S3ZNJ1</accession>
<name>A0A7S3ZNJ1_9STRA</name>
<evidence type="ECO:0000313" key="1">
    <source>
        <dbReference type="EMBL" id="CAE0688788.1"/>
    </source>
</evidence>
<proteinExistence type="predicted"/>
<gene>
    <name evidence="1" type="ORF">PCAL00307_LOCUS4222</name>
</gene>